<proteinExistence type="predicted"/>
<accession>A0A2J7PV92</accession>
<protein>
    <submittedName>
        <fullName evidence="1">Uncharacterized protein</fullName>
    </submittedName>
</protein>
<organism evidence="1 2">
    <name type="scientific">Cryptotermes secundus</name>
    <dbReference type="NCBI Taxonomy" id="105785"/>
    <lineage>
        <taxon>Eukaryota</taxon>
        <taxon>Metazoa</taxon>
        <taxon>Ecdysozoa</taxon>
        <taxon>Arthropoda</taxon>
        <taxon>Hexapoda</taxon>
        <taxon>Insecta</taxon>
        <taxon>Pterygota</taxon>
        <taxon>Neoptera</taxon>
        <taxon>Polyneoptera</taxon>
        <taxon>Dictyoptera</taxon>
        <taxon>Blattodea</taxon>
        <taxon>Blattoidea</taxon>
        <taxon>Termitoidae</taxon>
        <taxon>Kalotermitidae</taxon>
        <taxon>Cryptotermitinae</taxon>
        <taxon>Cryptotermes</taxon>
    </lineage>
</organism>
<reference evidence="1 2" key="1">
    <citation type="submission" date="2017-12" db="EMBL/GenBank/DDBJ databases">
        <title>Hemimetabolous genomes reveal molecular basis of termite eusociality.</title>
        <authorList>
            <person name="Harrison M.C."/>
            <person name="Jongepier E."/>
            <person name="Robertson H.M."/>
            <person name="Arning N."/>
            <person name="Bitard-Feildel T."/>
            <person name="Chao H."/>
            <person name="Childers C.P."/>
            <person name="Dinh H."/>
            <person name="Doddapaneni H."/>
            <person name="Dugan S."/>
            <person name="Gowin J."/>
            <person name="Greiner C."/>
            <person name="Han Y."/>
            <person name="Hu H."/>
            <person name="Hughes D.S.T."/>
            <person name="Huylmans A.-K."/>
            <person name="Kemena C."/>
            <person name="Kremer L.P.M."/>
            <person name="Lee S.L."/>
            <person name="Lopez-Ezquerra A."/>
            <person name="Mallet L."/>
            <person name="Monroy-Kuhn J.M."/>
            <person name="Moser A."/>
            <person name="Murali S.C."/>
            <person name="Muzny D.M."/>
            <person name="Otani S."/>
            <person name="Piulachs M.-D."/>
            <person name="Poelchau M."/>
            <person name="Qu J."/>
            <person name="Schaub F."/>
            <person name="Wada-Katsumata A."/>
            <person name="Worley K.C."/>
            <person name="Xie Q."/>
            <person name="Ylla G."/>
            <person name="Poulsen M."/>
            <person name="Gibbs R.A."/>
            <person name="Schal C."/>
            <person name="Richards S."/>
            <person name="Belles X."/>
            <person name="Korb J."/>
            <person name="Bornberg-Bauer E."/>
        </authorList>
    </citation>
    <scope>NUCLEOTIDE SEQUENCE [LARGE SCALE GENOMIC DNA]</scope>
    <source>
        <tissue evidence="1">Whole body</tissue>
    </source>
</reference>
<dbReference type="InParanoid" id="A0A2J7PV92"/>
<keyword evidence="2" id="KW-1185">Reference proteome</keyword>
<gene>
    <name evidence="1" type="ORF">B7P43_G16188</name>
</gene>
<evidence type="ECO:0000313" key="2">
    <source>
        <dbReference type="Proteomes" id="UP000235965"/>
    </source>
</evidence>
<dbReference type="AlphaFoldDB" id="A0A2J7PV92"/>
<comment type="caution">
    <text evidence="1">The sequence shown here is derived from an EMBL/GenBank/DDBJ whole genome shotgun (WGS) entry which is preliminary data.</text>
</comment>
<dbReference type="EMBL" id="NEVH01020984">
    <property type="protein sequence ID" value="PNF20241.1"/>
    <property type="molecule type" value="Genomic_DNA"/>
</dbReference>
<dbReference type="Proteomes" id="UP000235965">
    <property type="component" value="Unassembled WGS sequence"/>
</dbReference>
<sequence>MELSIEFQQQSEKAETGPQAVRKFFIEILPNAESVNTSVLVVDGHSVFISEIVFVLGLIVDNSTGKYDTEQLTSTIVLRGVVKSINKHGVSKGPPHTAHGKDELLKDFLQAISNPDKVANTAIGYKRQHISACTRYTHR</sequence>
<name>A0A2J7PV92_9NEOP</name>
<evidence type="ECO:0000313" key="1">
    <source>
        <dbReference type="EMBL" id="PNF20241.1"/>
    </source>
</evidence>